<reference evidence="14 15" key="1">
    <citation type="submission" date="2021-04" db="EMBL/GenBank/DDBJ databases">
        <authorList>
            <person name="Rodrigo-Torres L."/>
            <person name="Arahal R. D."/>
            <person name="Lucena T."/>
        </authorList>
    </citation>
    <scope>NUCLEOTIDE SEQUENCE [LARGE SCALE GENOMIC DNA]</scope>
    <source>
        <strain evidence="14 15">CECT 30171</strain>
    </source>
</reference>
<dbReference type="InterPro" id="IPR014314">
    <property type="entry name" value="Succ_DH_cytb556"/>
</dbReference>
<proteinExistence type="inferred from homology"/>
<evidence type="ECO:0000256" key="3">
    <source>
        <dbReference type="ARBA" id="ARBA00004141"/>
    </source>
</evidence>
<evidence type="ECO:0000256" key="8">
    <source>
        <dbReference type="ARBA" id="ARBA00022723"/>
    </source>
</evidence>
<dbReference type="SUPFAM" id="SSF81343">
    <property type="entry name" value="Fumarate reductase respiratory complex transmembrane subunits"/>
    <property type="match status" value="1"/>
</dbReference>
<feature type="transmembrane region" description="Helical" evidence="13">
    <location>
        <begin position="73"/>
        <end position="94"/>
    </location>
</feature>
<keyword evidence="9 13" id="KW-1133">Transmembrane helix</keyword>
<evidence type="ECO:0000313" key="14">
    <source>
        <dbReference type="EMBL" id="CAG4972655.1"/>
    </source>
</evidence>
<evidence type="ECO:0000313" key="15">
    <source>
        <dbReference type="Proteomes" id="UP000680116"/>
    </source>
</evidence>
<evidence type="ECO:0000256" key="11">
    <source>
        <dbReference type="ARBA" id="ARBA00023136"/>
    </source>
</evidence>
<comment type="subunit">
    <text evidence="12">Part of an enzyme complex containing four subunits: a flavoprotein, an iron-sulfur protein, plus two membrane-anchoring proteins, SdhC and SdhD. The complex can form homotrimers.</text>
</comment>
<dbReference type="CDD" id="cd03499">
    <property type="entry name" value="SQR_TypeC_SdhC"/>
    <property type="match status" value="1"/>
</dbReference>
<dbReference type="InterPro" id="IPR000701">
    <property type="entry name" value="SuccDH_FuR_B_TM-su"/>
</dbReference>
<protein>
    <recommendedName>
        <fullName evidence="5">Succinate dehydrogenase cytochrome b556 subunit</fullName>
    </recommendedName>
</protein>
<dbReference type="PROSITE" id="PS01000">
    <property type="entry name" value="SDH_CYT_1"/>
    <property type="match status" value="1"/>
</dbReference>
<dbReference type="Proteomes" id="UP000680116">
    <property type="component" value="Chromosome"/>
</dbReference>
<evidence type="ECO:0000256" key="2">
    <source>
        <dbReference type="ARBA" id="ARBA00004050"/>
    </source>
</evidence>
<keyword evidence="15" id="KW-1185">Reference proteome</keyword>
<evidence type="ECO:0000256" key="1">
    <source>
        <dbReference type="ARBA" id="ARBA00001971"/>
    </source>
</evidence>
<name>A0ABM8UF69_9GAMM</name>
<evidence type="ECO:0000256" key="10">
    <source>
        <dbReference type="ARBA" id="ARBA00023004"/>
    </source>
</evidence>
<dbReference type="PANTHER" id="PTHR10978">
    <property type="entry name" value="SUCCINATE DEHYDROGENASE CYTOCHROME B560 SUBUNIT"/>
    <property type="match status" value="1"/>
</dbReference>
<feature type="transmembrane region" description="Helical" evidence="13">
    <location>
        <begin position="39"/>
        <end position="61"/>
    </location>
</feature>
<keyword evidence="8" id="KW-0479">Metal-binding</keyword>
<dbReference type="RefSeq" id="WP_215220185.1">
    <property type="nucleotide sequence ID" value="NZ_OU015430.1"/>
</dbReference>
<keyword evidence="10" id="KW-0408">Iron</keyword>
<keyword evidence="7 13" id="KW-0812">Transmembrane</keyword>
<dbReference type="InterPro" id="IPR018495">
    <property type="entry name" value="Succ_DH_cyt_bsu_CS"/>
</dbReference>
<evidence type="ECO:0000256" key="9">
    <source>
        <dbReference type="ARBA" id="ARBA00022989"/>
    </source>
</evidence>
<comment type="subcellular location">
    <subcellularLocation>
        <location evidence="3">Membrane</location>
        <topology evidence="3">Multi-pass membrane protein</topology>
    </subcellularLocation>
</comment>
<evidence type="ECO:0000256" key="12">
    <source>
        <dbReference type="ARBA" id="ARBA00025912"/>
    </source>
</evidence>
<evidence type="ECO:0000256" key="4">
    <source>
        <dbReference type="ARBA" id="ARBA00007244"/>
    </source>
</evidence>
<keyword evidence="6" id="KW-0349">Heme</keyword>
<comment type="cofactor">
    <cofactor evidence="1">
        <name>heme</name>
        <dbReference type="ChEBI" id="CHEBI:30413"/>
    </cofactor>
</comment>
<keyword evidence="11 13" id="KW-0472">Membrane</keyword>
<organism evidence="14 15">
    <name type="scientific">Novilysobacter luteus</name>
    <dbReference type="NCBI Taxonomy" id="2822368"/>
    <lineage>
        <taxon>Bacteria</taxon>
        <taxon>Pseudomonadati</taxon>
        <taxon>Pseudomonadota</taxon>
        <taxon>Gammaproteobacteria</taxon>
        <taxon>Lysobacterales</taxon>
        <taxon>Lysobacteraceae</taxon>
        <taxon>Novilysobacter</taxon>
    </lineage>
</organism>
<dbReference type="InterPro" id="IPR034804">
    <property type="entry name" value="SQR/QFR_C/D"/>
</dbReference>
<comment type="function">
    <text evidence="2">Membrane-anchoring subunit of succinate dehydrogenase (SDH).</text>
</comment>
<dbReference type="NCBIfam" id="TIGR02970">
    <property type="entry name" value="succ_dehyd_cytB"/>
    <property type="match status" value="1"/>
</dbReference>
<evidence type="ECO:0000256" key="6">
    <source>
        <dbReference type="ARBA" id="ARBA00022617"/>
    </source>
</evidence>
<dbReference type="PANTHER" id="PTHR10978:SF5">
    <property type="entry name" value="SUCCINATE DEHYDROGENASE CYTOCHROME B560 SUBUNIT, MITOCHONDRIAL"/>
    <property type="match status" value="1"/>
</dbReference>
<evidence type="ECO:0000256" key="7">
    <source>
        <dbReference type="ARBA" id="ARBA00022692"/>
    </source>
</evidence>
<dbReference type="PIRSF" id="PIRSF000178">
    <property type="entry name" value="SDH_cyt_b560"/>
    <property type="match status" value="1"/>
</dbReference>
<gene>
    <name evidence="14" type="primary">sdhC</name>
    <name evidence="14" type="ORF">LYB30171_01265</name>
</gene>
<dbReference type="Pfam" id="PF01127">
    <property type="entry name" value="Sdh_cyt"/>
    <property type="match status" value="1"/>
</dbReference>
<feature type="transmembrane region" description="Helical" evidence="13">
    <location>
        <begin position="115"/>
        <end position="136"/>
    </location>
</feature>
<evidence type="ECO:0000256" key="5">
    <source>
        <dbReference type="ARBA" id="ARBA00020076"/>
    </source>
</evidence>
<accession>A0ABM8UF69</accession>
<dbReference type="Gene3D" id="1.20.1300.10">
    <property type="entry name" value="Fumarate reductase/succinate dehydrogenase, transmembrane subunit"/>
    <property type="match status" value="1"/>
</dbReference>
<evidence type="ECO:0000256" key="13">
    <source>
        <dbReference type="SAM" id="Phobius"/>
    </source>
</evidence>
<comment type="similarity">
    <text evidence="4">Belongs to the cytochrome b560 family.</text>
</comment>
<dbReference type="EMBL" id="OU015430">
    <property type="protein sequence ID" value="CAG4972655.1"/>
    <property type="molecule type" value="Genomic_DNA"/>
</dbReference>
<sequence>MANQQRVSDRPRARPLSPHLQVYSWQVQMVTSILHRGTGIVLVLGSLLVAWGLVALAAGPVQWADFAECVRSPLGFLVMFGWSWSLAYHLINGIRHLAQDAGYAYEISSFVRNSWISIFGSLVLTAIIWLLAMTQWGNA</sequence>